<dbReference type="InterPro" id="IPR009400">
    <property type="entry name" value="TFIIH_TTDA/Tfb5"/>
</dbReference>
<proteinExistence type="inferred from homology"/>
<keyword evidence="10" id="KW-1185">Reference proteome</keyword>
<evidence type="ECO:0000313" key="9">
    <source>
        <dbReference type="EMBL" id="KAL2342420.1"/>
    </source>
</evidence>
<evidence type="ECO:0000256" key="1">
    <source>
        <dbReference type="ARBA" id="ARBA00004123"/>
    </source>
</evidence>
<gene>
    <name evidence="9" type="ORF">Fmac_003705</name>
</gene>
<comment type="caution">
    <text evidence="9">The sequence shown here is derived from an EMBL/GenBank/DDBJ whole genome shotgun (WGS) entry which is preliminary data.</text>
</comment>
<dbReference type="SMART" id="SM01395">
    <property type="entry name" value="Tbf5"/>
    <property type="match status" value="1"/>
</dbReference>
<evidence type="ECO:0000256" key="6">
    <source>
        <dbReference type="ARBA" id="ARBA00023204"/>
    </source>
</evidence>
<reference evidence="9 10" key="1">
    <citation type="submission" date="2024-08" db="EMBL/GenBank/DDBJ databases">
        <title>Insights into the chromosomal genome structure of Flemingia macrophylla.</title>
        <authorList>
            <person name="Ding Y."/>
            <person name="Zhao Y."/>
            <person name="Bi W."/>
            <person name="Wu M."/>
            <person name="Zhao G."/>
            <person name="Gong Y."/>
            <person name="Li W."/>
            <person name="Zhang P."/>
        </authorList>
    </citation>
    <scope>NUCLEOTIDE SEQUENCE [LARGE SCALE GENOMIC DNA]</scope>
    <source>
        <strain evidence="9">DYQJB</strain>
        <tissue evidence="9">Leaf</tissue>
    </source>
</reference>
<comment type="function">
    <text evidence="8">In NER, TFIIH acts by opening DNA around the lesion to allow the excision of the damaged oligonucleotide and its replacement by a new DNA fragment. In transcription, TFIIH has an essential role in transcription initiation. When the pre-initiation complex (PIC) has been established, TFIIH is required for promoter opening and promoter escape.</text>
</comment>
<accession>A0ABD1N2U4</accession>
<keyword evidence="5 8" id="KW-0804">Transcription</keyword>
<comment type="subunit">
    <text evidence="8">Component of the 7-subunit TFIIH core complex.</text>
</comment>
<dbReference type="InterPro" id="IPR035935">
    <property type="entry name" value="TFB5-like_sf"/>
</dbReference>
<dbReference type="Proteomes" id="UP001603857">
    <property type="component" value="Unassembled WGS sequence"/>
</dbReference>
<dbReference type="Gene3D" id="3.30.70.1220">
    <property type="entry name" value="TFB5-like"/>
    <property type="match status" value="1"/>
</dbReference>
<dbReference type="GO" id="GO:0000439">
    <property type="term" value="C:transcription factor TFIIH core complex"/>
    <property type="evidence" value="ECO:0007669"/>
    <property type="project" value="UniProtKB-UniRule"/>
</dbReference>
<dbReference type="PANTHER" id="PTHR28580:SF1">
    <property type="entry name" value="GENERAL TRANSCRIPTION FACTOR IIH SUBUNIT 5"/>
    <property type="match status" value="1"/>
</dbReference>
<dbReference type="Pfam" id="PF06331">
    <property type="entry name" value="Tfb5"/>
    <property type="match status" value="1"/>
</dbReference>
<keyword evidence="3 8" id="KW-0227">DNA damage</keyword>
<dbReference type="AlphaFoldDB" id="A0ABD1N2U4"/>
<organism evidence="9 10">
    <name type="scientific">Flemingia macrophylla</name>
    <dbReference type="NCBI Taxonomy" id="520843"/>
    <lineage>
        <taxon>Eukaryota</taxon>
        <taxon>Viridiplantae</taxon>
        <taxon>Streptophyta</taxon>
        <taxon>Embryophyta</taxon>
        <taxon>Tracheophyta</taxon>
        <taxon>Spermatophyta</taxon>
        <taxon>Magnoliopsida</taxon>
        <taxon>eudicotyledons</taxon>
        <taxon>Gunneridae</taxon>
        <taxon>Pentapetalae</taxon>
        <taxon>rosids</taxon>
        <taxon>fabids</taxon>
        <taxon>Fabales</taxon>
        <taxon>Fabaceae</taxon>
        <taxon>Papilionoideae</taxon>
        <taxon>50 kb inversion clade</taxon>
        <taxon>NPAAA clade</taxon>
        <taxon>indigoferoid/millettioid clade</taxon>
        <taxon>Phaseoleae</taxon>
        <taxon>Flemingia</taxon>
    </lineage>
</organism>
<dbReference type="SUPFAM" id="SSF142897">
    <property type="entry name" value="TFB5-like"/>
    <property type="match status" value="1"/>
</dbReference>
<sequence>MAQYIINMNASMPASDKFIIHILDNTHMFVQPHVEQMIKSQIAKFREDNTYVKPN</sequence>
<comment type="subcellular location">
    <subcellularLocation>
        <location evidence="1 8">Nucleus</location>
    </subcellularLocation>
</comment>
<dbReference type="EMBL" id="JBGMDY010000002">
    <property type="protein sequence ID" value="KAL2342420.1"/>
    <property type="molecule type" value="Genomic_DNA"/>
</dbReference>
<protein>
    <recommendedName>
        <fullName evidence="8">General transcription and DNA repair factor IIH subunit TFB5</fullName>
    </recommendedName>
</protein>
<keyword evidence="6 8" id="KW-0234">DNA repair</keyword>
<evidence type="ECO:0000313" key="10">
    <source>
        <dbReference type="Proteomes" id="UP001603857"/>
    </source>
</evidence>
<name>A0ABD1N2U4_9FABA</name>
<evidence type="ECO:0000256" key="3">
    <source>
        <dbReference type="ARBA" id="ARBA00022763"/>
    </source>
</evidence>
<dbReference type="PANTHER" id="PTHR28580">
    <property type="entry name" value="GENERAL TRANSCRIPTION FACTOR IIH SUBUNIT 5"/>
    <property type="match status" value="1"/>
</dbReference>
<comment type="similarity">
    <text evidence="2 8">Belongs to the TFB5 family.</text>
</comment>
<keyword evidence="4 8" id="KW-0805">Transcription regulation</keyword>
<evidence type="ECO:0000256" key="7">
    <source>
        <dbReference type="ARBA" id="ARBA00023242"/>
    </source>
</evidence>
<keyword evidence="7 8" id="KW-0539">Nucleus</keyword>
<dbReference type="GO" id="GO:0006367">
    <property type="term" value="P:transcription initiation at RNA polymerase II promoter"/>
    <property type="evidence" value="ECO:0007669"/>
    <property type="project" value="UniProtKB-UniRule"/>
</dbReference>
<evidence type="ECO:0000256" key="4">
    <source>
        <dbReference type="ARBA" id="ARBA00023015"/>
    </source>
</evidence>
<evidence type="ECO:0000256" key="2">
    <source>
        <dbReference type="ARBA" id="ARBA00007470"/>
    </source>
</evidence>
<dbReference type="GO" id="GO:0006281">
    <property type="term" value="P:DNA repair"/>
    <property type="evidence" value="ECO:0007669"/>
    <property type="project" value="UniProtKB-KW"/>
</dbReference>
<evidence type="ECO:0000256" key="8">
    <source>
        <dbReference type="RuleBase" id="RU368032"/>
    </source>
</evidence>
<evidence type="ECO:0000256" key="5">
    <source>
        <dbReference type="ARBA" id="ARBA00023163"/>
    </source>
</evidence>